<evidence type="ECO:0000256" key="1">
    <source>
        <dbReference type="SAM" id="SignalP"/>
    </source>
</evidence>
<feature type="chain" id="PRO_5043643557" evidence="1">
    <location>
        <begin position="25"/>
        <end position="179"/>
    </location>
</feature>
<dbReference type="EMBL" id="JACGWM010000014">
    <property type="protein sequence ID" value="KAL0327970.1"/>
    <property type="molecule type" value="Genomic_DNA"/>
</dbReference>
<protein>
    <submittedName>
        <fullName evidence="3">Proline-rich protein</fullName>
    </submittedName>
</protein>
<gene>
    <name evidence="3" type="ORF">Scaly_2229600</name>
</gene>
<dbReference type="PRINTS" id="PR01218">
    <property type="entry name" value="PSTLEXTENSIN"/>
</dbReference>
<dbReference type="SMART" id="SM00499">
    <property type="entry name" value="AAI"/>
    <property type="match status" value="1"/>
</dbReference>
<dbReference type="PANTHER" id="PTHR31731">
    <property type="match status" value="1"/>
</dbReference>
<dbReference type="Pfam" id="PF14547">
    <property type="entry name" value="Hydrophob_seed"/>
    <property type="match status" value="1"/>
</dbReference>
<dbReference type="InterPro" id="IPR003882">
    <property type="entry name" value="Pistil_extensin"/>
</dbReference>
<proteinExistence type="predicted"/>
<dbReference type="InterPro" id="IPR036312">
    <property type="entry name" value="Bifun_inhib/LTP/seed_sf"/>
</dbReference>
<organism evidence="3">
    <name type="scientific">Sesamum calycinum</name>
    <dbReference type="NCBI Taxonomy" id="2727403"/>
    <lineage>
        <taxon>Eukaryota</taxon>
        <taxon>Viridiplantae</taxon>
        <taxon>Streptophyta</taxon>
        <taxon>Embryophyta</taxon>
        <taxon>Tracheophyta</taxon>
        <taxon>Spermatophyta</taxon>
        <taxon>Magnoliopsida</taxon>
        <taxon>eudicotyledons</taxon>
        <taxon>Gunneridae</taxon>
        <taxon>Pentapetalae</taxon>
        <taxon>asterids</taxon>
        <taxon>lamiids</taxon>
        <taxon>Lamiales</taxon>
        <taxon>Pedaliaceae</taxon>
        <taxon>Sesamum</taxon>
    </lineage>
</organism>
<keyword evidence="1" id="KW-0732">Signal</keyword>
<dbReference type="CDD" id="cd01958">
    <property type="entry name" value="HPS_like"/>
    <property type="match status" value="1"/>
</dbReference>
<dbReference type="Gene3D" id="1.10.110.10">
    <property type="entry name" value="Plant lipid-transfer and hydrophobic proteins"/>
    <property type="match status" value="1"/>
</dbReference>
<name>A0AAW2MBP4_9LAMI</name>
<evidence type="ECO:0000313" key="3">
    <source>
        <dbReference type="EMBL" id="KAL0327970.1"/>
    </source>
</evidence>
<dbReference type="AlphaFoldDB" id="A0AAW2MBP4"/>
<evidence type="ECO:0000259" key="2">
    <source>
        <dbReference type="SMART" id="SM00499"/>
    </source>
</evidence>
<dbReference type="InterPro" id="IPR027923">
    <property type="entry name" value="Hydrophob_seed_dom"/>
</dbReference>
<reference evidence="3" key="2">
    <citation type="journal article" date="2024" name="Plant">
        <title>Genomic evolution and insights into agronomic trait innovations of Sesamum species.</title>
        <authorList>
            <person name="Miao H."/>
            <person name="Wang L."/>
            <person name="Qu L."/>
            <person name="Liu H."/>
            <person name="Sun Y."/>
            <person name="Le M."/>
            <person name="Wang Q."/>
            <person name="Wei S."/>
            <person name="Zheng Y."/>
            <person name="Lin W."/>
            <person name="Duan Y."/>
            <person name="Cao H."/>
            <person name="Xiong S."/>
            <person name="Wang X."/>
            <person name="Wei L."/>
            <person name="Li C."/>
            <person name="Ma Q."/>
            <person name="Ju M."/>
            <person name="Zhao R."/>
            <person name="Li G."/>
            <person name="Mu C."/>
            <person name="Tian Q."/>
            <person name="Mei H."/>
            <person name="Zhang T."/>
            <person name="Gao T."/>
            <person name="Zhang H."/>
        </authorList>
    </citation>
    <scope>NUCLEOTIDE SEQUENCE</scope>
    <source>
        <strain evidence="3">KEN8</strain>
    </source>
</reference>
<dbReference type="InterPro" id="IPR051636">
    <property type="entry name" value="Plant_LTP/defense-related"/>
</dbReference>
<dbReference type="SUPFAM" id="SSF47699">
    <property type="entry name" value="Bifunctional inhibitor/lipid-transfer protein/seed storage 2S albumin"/>
    <property type="match status" value="1"/>
</dbReference>
<reference evidence="3" key="1">
    <citation type="submission" date="2020-06" db="EMBL/GenBank/DDBJ databases">
        <authorList>
            <person name="Li T."/>
            <person name="Hu X."/>
            <person name="Zhang T."/>
            <person name="Song X."/>
            <person name="Zhang H."/>
            <person name="Dai N."/>
            <person name="Sheng W."/>
            <person name="Hou X."/>
            <person name="Wei L."/>
        </authorList>
    </citation>
    <scope>NUCLEOTIDE SEQUENCE</scope>
    <source>
        <strain evidence="3">KEN8</strain>
        <tissue evidence="3">Leaf</tissue>
    </source>
</reference>
<feature type="domain" description="Bifunctional inhibitor/plant lipid transfer protein/seed storage helical" evidence="2">
    <location>
        <begin position="96"/>
        <end position="178"/>
    </location>
</feature>
<comment type="caution">
    <text evidence="3">The sequence shown here is derived from an EMBL/GenBank/DDBJ whole genome shotgun (WGS) entry which is preliminary data.</text>
</comment>
<dbReference type="InterPro" id="IPR016140">
    <property type="entry name" value="Bifunc_inhib/LTP/seed_store"/>
</dbReference>
<accession>A0AAW2MBP4</accession>
<sequence>MCILNIITQLLLILLLNLVQISVASPYCPSPTPHSKPPIIHPPTLPNPNPPILKPPRVFEPPIVHLPTLPKPPVVYLPIAPEPPVVPGPPRAQDTCPIDSMRLGACIDVVGGLMHAGMVSNTMDEACCPVLKGLPVMEAAVCLCTSMKARLLNTAIIIPKAFQLLIHCGQTPPSGFRCS</sequence>
<feature type="signal peptide" evidence="1">
    <location>
        <begin position="1"/>
        <end position="24"/>
    </location>
</feature>